<sequence length="261" mass="28492">MSEQQDFNNANAITGTKDSTTPESSDTVKKLVSASDSETNSDGISTSLPASKRPSTLFASISQKFNDFALSVVNDSTLSEVVQYAEQGTKNLVTNDLIAHGATLEKSLNTQESALQIIDGLCGRWSRQLLAFRNVSHPFAESPFIPGLIAELQGRIAQLQAHKTVLEEDLTRLGNTPTKLSDPMLHVVLKERIKEVEDGLMRFESQLLQFGRPRSPLPTGFSTSLPVESTNDAGRVSHITGADRRDHLKKFAKKMLKGIGL</sequence>
<keyword evidence="3" id="KW-1185">Reference proteome</keyword>
<evidence type="ECO:0000313" key="2">
    <source>
        <dbReference type="EMBL" id="PPR04431.1"/>
    </source>
</evidence>
<reference evidence="2 3" key="1">
    <citation type="journal article" date="2018" name="Evol. Lett.">
        <title>Horizontal gene cluster transfer increased hallucinogenic mushroom diversity.</title>
        <authorList>
            <person name="Reynolds H.T."/>
            <person name="Vijayakumar V."/>
            <person name="Gluck-Thaler E."/>
            <person name="Korotkin H.B."/>
            <person name="Matheny P.B."/>
            <person name="Slot J.C."/>
        </authorList>
    </citation>
    <scope>NUCLEOTIDE SEQUENCE [LARGE SCALE GENOMIC DNA]</scope>
    <source>
        <strain evidence="2 3">2629</strain>
    </source>
</reference>
<organism evidence="2 3">
    <name type="scientific">Panaeolus cyanescens</name>
    <dbReference type="NCBI Taxonomy" id="181874"/>
    <lineage>
        <taxon>Eukaryota</taxon>
        <taxon>Fungi</taxon>
        <taxon>Dikarya</taxon>
        <taxon>Basidiomycota</taxon>
        <taxon>Agaricomycotina</taxon>
        <taxon>Agaricomycetes</taxon>
        <taxon>Agaricomycetidae</taxon>
        <taxon>Agaricales</taxon>
        <taxon>Agaricineae</taxon>
        <taxon>Galeropsidaceae</taxon>
        <taxon>Panaeolus</taxon>
    </lineage>
</organism>
<feature type="region of interest" description="Disordered" evidence="1">
    <location>
        <begin position="1"/>
        <end position="48"/>
    </location>
</feature>
<feature type="compositionally biased region" description="Polar residues" evidence="1">
    <location>
        <begin position="1"/>
        <end position="25"/>
    </location>
</feature>
<evidence type="ECO:0000313" key="3">
    <source>
        <dbReference type="Proteomes" id="UP000284842"/>
    </source>
</evidence>
<dbReference type="InParanoid" id="A0A409YMY4"/>
<dbReference type="EMBL" id="NHTK01000945">
    <property type="protein sequence ID" value="PPR04431.1"/>
    <property type="molecule type" value="Genomic_DNA"/>
</dbReference>
<dbReference type="Proteomes" id="UP000284842">
    <property type="component" value="Unassembled WGS sequence"/>
</dbReference>
<dbReference type="AlphaFoldDB" id="A0A409YMY4"/>
<proteinExistence type="predicted"/>
<gene>
    <name evidence="2" type="ORF">CVT24_013251</name>
</gene>
<feature type="compositionally biased region" description="Polar residues" evidence="1">
    <location>
        <begin position="34"/>
        <end position="48"/>
    </location>
</feature>
<comment type="caution">
    <text evidence="2">The sequence shown here is derived from an EMBL/GenBank/DDBJ whole genome shotgun (WGS) entry which is preliminary data.</text>
</comment>
<protein>
    <submittedName>
        <fullName evidence="2">Uncharacterized protein</fullName>
    </submittedName>
</protein>
<evidence type="ECO:0000256" key="1">
    <source>
        <dbReference type="SAM" id="MobiDB-lite"/>
    </source>
</evidence>
<name>A0A409YMY4_9AGAR</name>
<accession>A0A409YMY4</accession>